<feature type="transmembrane region" description="Helical" evidence="1">
    <location>
        <begin position="24"/>
        <end position="52"/>
    </location>
</feature>
<dbReference type="PANTHER" id="PTHR36833:SF1">
    <property type="entry name" value="INTEGRAL MEMBRANE TRANSPORT PROTEIN"/>
    <property type="match status" value="1"/>
</dbReference>
<feature type="transmembrane region" description="Helical" evidence="1">
    <location>
        <begin position="183"/>
        <end position="202"/>
    </location>
</feature>
<name>A0ABS9TKR9_9PSEU</name>
<organism evidence="2 3">
    <name type="scientific">Pseudonocardia alaniniphila</name>
    <dbReference type="NCBI Taxonomy" id="75291"/>
    <lineage>
        <taxon>Bacteria</taxon>
        <taxon>Bacillati</taxon>
        <taxon>Actinomycetota</taxon>
        <taxon>Actinomycetes</taxon>
        <taxon>Pseudonocardiales</taxon>
        <taxon>Pseudonocardiaceae</taxon>
        <taxon>Pseudonocardia</taxon>
    </lineage>
</organism>
<reference evidence="2 3" key="1">
    <citation type="submission" date="2022-03" db="EMBL/GenBank/DDBJ databases">
        <title>Pseudonocardia alaer sp. nov., a novel actinomycete isolated from reed forest soil.</title>
        <authorList>
            <person name="Wang L."/>
        </authorList>
    </citation>
    <scope>NUCLEOTIDE SEQUENCE [LARGE SCALE GENOMIC DNA]</scope>
    <source>
        <strain evidence="2 3">Y-16303</strain>
    </source>
</reference>
<keyword evidence="1" id="KW-0472">Membrane</keyword>
<keyword evidence="3" id="KW-1185">Reference proteome</keyword>
<evidence type="ECO:0000313" key="2">
    <source>
        <dbReference type="EMBL" id="MCH6169139.1"/>
    </source>
</evidence>
<evidence type="ECO:0000256" key="1">
    <source>
        <dbReference type="SAM" id="Phobius"/>
    </source>
</evidence>
<dbReference type="PANTHER" id="PTHR36833">
    <property type="entry name" value="SLR0610 PROTEIN-RELATED"/>
    <property type="match status" value="1"/>
</dbReference>
<feature type="transmembrane region" description="Helical" evidence="1">
    <location>
        <begin position="123"/>
        <end position="142"/>
    </location>
</feature>
<feature type="transmembrane region" description="Helical" evidence="1">
    <location>
        <begin position="149"/>
        <end position="177"/>
    </location>
</feature>
<feature type="transmembrane region" description="Helical" evidence="1">
    <location>
        <begin position="209"/>
        <end position="228"/>
    </location>
</feature>
<dbReference type="EMBL" id="JAKXMK010000023">
    <property type="protein sequence ID" value="MCH6169139.1"/>
    <property type="molecule type" value="Genomic_DNA"/>
</dbReference>
<accession>A0ABS9TKR9</accession>
<keyword evidence="1" id="KW-0812">Transmembrane</keyword>
<feature type="transmembrane region" description="Helical" evidence="1">
    <location>
        <begin position="240"/>
        <end position="259"/>
    </location>
</feature>
<dbReference type="Proteomes" id="UP001299970">
    <property type="component" value="Unassembled WGS sequence"/>
</dbReference>
<protein>
    <submittedName>
        <fullName evidence="2">ABC transporter permease</fullName>
    </submittedName>
</protein>
<dbReference type="Pfam" id="PF06182">
    <property type="entry name" value="ABC2_membrane_6"/>
    <property type="match status" value="1"/>
</dbReference>
<proteinExistence type="predicted"/>
<sequence length="271" mass="28814">MAELRVGAGSIYPRIVASRIRSQLAYPASFALDVVAQFIGQSIELIVILVVFTQVSSLGGFSAGEVVLIYGLSATAFGLADLSVGQVEELPTYIRTGEFDVMLLRPLGTLPQLLSADVALKRLGRVAAGLGVLVWSFVTLDIDWTPARVALAVIAPLAGAVILSSMWVAANAVSFWFVDGREFANSVTYGSSFSTSYPITIYGPWLRRVMCYAVPAAFVAYFPAIGLLGRPDPLGLPEVLQWSSPLVAVVAVTGAGLVWRTGVRHYQGTGS</sequence>
<dbReference type="InterPro" id="IPR010390">
    <property type="entry name" value="ABC-2_transporter-like"/>
</dbReference>
<comment type="caution">
    <text evidence="2">The sequence shown here is derived from an EMBL/GenBank/DDBJ whole genome shotgun (WGS) entry which is preliminary data.</text>
</comment>
<dbReference type="RefSeq" id="WP_241039771.1">
    <property type="nucleotide sequence ID" value="NZ_BAAAJF010000040.1"/>
</dbReference>
<keyword evidence="1" id="KW-1133">Transmembrane helix</keyword>
<gene>
    <name evidence="2" type="ORF">MMF94_25875</name>
</gene>
<evidence type="ECO:0000313" key="3">
    <source>
        <dbReference type="Proteomes" id="UP001299970"/>
    </source>
</evidence>